<name>I7LU31_TETTS</name>
<protein>
    <submittedName>
        <fullName evidence="1">Uncharacterized protein</fullName>
    </submittedName>
</protein>
<dbReference type="Proteomes" id="UP000009168">
    <property type="component" value="Unassembled WGS sequence"/>
</dbReference>
<evidence type="ECO:0000313" key="1">
    <source>
        <dbReference type="EMBL" id="EAR89318.1"/>
    </source>
</evidence>
<dbReference type="RefSeq" id="XP_001009563.1">
    <property type="nucleotide sequence ID" value="XM_001009563.3"/>
</dbReference>
<dbReference type="GeneID" id="7845149"/>
<gene>
    <name evidence="1" type="ORF">TTHERM_00372320</name>
</gene>
<dbReference type="HOGENOM" id="CLU_1566035_0_0_1"/>
<proteinExistence type="predicted"/>
<sequence>MGCVQLKKHRSNKYQQESLQCSNKNIVIVKNQKNTKDCATDADPQIIRSLSNISDEKKIEKICYQVGSSNSSKQTGMGENSKQEECCKSHVSFKAAPKYPVTLEYVLARKSFVENQNIPQEHRLNMFPAPKLKGIEKSSLYYRRKSTAAEIMRHKKVDYRVVRTGAQSQKF</sequence>
<dbReference type="AlphaFoldDB" id="I7LU31"/>
<accession>I7LU31</accession>
<organism evidence="1 2">
    <name type="scientific">Tetrahymena thermophila (strain SB210)</name>
    <dbReference type="NCBI Taxonomy" id="312017"/>
    <lineage>
        <taxon>Eukaryota</taxon>
        <taxon>Sar</taxon>
        <taxon>Alveolata</taxon>
        <taxon>Ciliophora</taxon>
        <taxon>Intramacronucleata</taxon>
        <taxon>Oligohymenophorea</taxon>
        <taxon>Hymenostomatida</taxon>
        <taxon>Tetrahymenina</taxon>
        <taxon>Tetrahymenidae</taxon>
        <taxon>Tetrahymena</taxon>
    </lineage>
</organism>
<reference evidence="2" key="1">
    <citation type="journal article" date="2006" name="PLoS Biol.">
        <title>Macronuclear genome sequence of the ciliate Tetrahymena thermophila, a model eukaryote.</title>
        <authorList>
            <person name="Eisen J.A."/>
            <person name="Coyne R.S."/>
            <person name="Wu M."/>
            <person name="Wu D."/>
            <person name="Thiagarajan M."/>
            <person name="Wortman J.R."/>
            <person name="Badger J.H."/>
            <person name="Ren Q."/>
            <person name="Amedeo P."/>
            <person name="Jones K.M."/>
            <person name="Tallon L.J."/>
            <person name="Delcher A.L."/>
            <person name="Salzberg S.L."/>
            <person name="Silva J.C."/>
            <person name="Haas B.J."/>
            <person name="Majoros W.H."/>
            <person name="Farzad M."/>
            <person name="Carlton J.M."/>
            <person name="Smith R.K. Jr."/>
            <person name="Garg J."/>
            <person name="Pearlman R.E."/>
            <person name="Karrer K.M."/>
            <person name="Sun L."/>
            <person name="Manning G."/>
            <person name="Elde N.C."/>
            <person name="Turkewitz A.P."/>
            <person name="Asai D.J."/>
            <person name="Wilkes D.E."/>
            <person name="Wang Y."/>
            <person name="Cai H."/>
            <person name="Collins K."/>
            <person name="Stewart B.A."/>
            <person name="Lee S.R."/>
            <person name="Wilamowska K."/>
            <person name="Weinberg Z."/>
            <person name="Ruzzo W.L."/>
            <person name="Wloga D."/>
            <person name="Gaertig J."/>
            <person name="Frankel J."/>
            <person name="Tsao C.-C."/>
            <person name="Gorovsky M.A."/>
            <person name="Keeling P.J."/>
            <person name="Waller R.F."/>
            <person name="Patron N.J."/>
            <person name="Cherry J.M."/>
            <person name="Stover N.A."/>
            <person name="Krieger C.J."/>
            <person name="del Toro C."/>
            <person name="Ryder H.F."/>
            <person name="Williamson S.C."/>
            <person name="Barbeau R.A."/>
            <person name="Hamilton E.P."/>
            <person name="Orias E."/>
        </authorList>
    </citation>
    <scope>NUCLEOTIDE SEQUENCE [LARGE SCALE GENOMIC DNA]</scope>
    <source>
        <strain evidence="2">SB210</strain>
    </source>
</reference>
<dbReference type="EMBL" id="GG662821">
    <property type="protein sequence ID" value="EAR89318.1"/>
    <property type="molecule type" value="Genomic_DNA"/>
</dbReference>
<keyword evidence="2" id="KW-1185">Reference proteome</keyword>
<dbReference type="InParanoid" id="I7LU31"/>
<evidence type="ECO:0000313" key="2">
    <source>
        <dbReference type="Proteomes" id="UP000009168"/>
    </source>
</evidence>
<dbReference type="KEGG" id="tet:TTHERM_00372320"/>